<dbReference type="Gramene" id="OMO97704">
    <property type="protein sequence ID" value="OMO97704"/>
    <property type="gene ID" value="CCACVL1_04483"/>
</dbReference>
<name>A0A1R3JSC7_COCAP</name>
<evidence type="ECO:0000313" key="1">
    <source>
        <dbReference type="EMBL" id="OMO97704.1"/>
    </source>
</evidence>
<dbReference type="Proteomes" id="UP000188268">
    <property type="component" value="Unassembled WGS sequence"/>
</dbReference>
<reference evidence="1 2" key="1">
    <citation type="submission" date="2013-09" db="EMBL/GenBank/DDBJ databases">
        <title>Corchorus capsularis genome sequencing.</title>
        <authorList>
            <person name="Alam M."/>
            <person name="Haque M.S."/>
            <person name="Islam M.S."/>
            <person name="Emdad E.M."/>
            <person name="Islam M.M."/>
            <person name="Ahmed B."/>
            <person name="Halim A."/>
            <person name="Hossen Q.M.M."/>
            <person name="Hossain M.Z."/>
            <person name="Ahmed R."/>
            <person name="Khan M.M."/>
            <person name="Islam R."/>
            <person name="Rashid M.M."/>
            <person name="Khan S.A."/>
            <person name="Rahman M.S."/>
            <person name="Alam M."/>
        </authorList>
    </citation>
    <scope>NUCLEOTIDE SEQUENCE [LARGE SCALE GENOMIC DNA]</scope>
    <source>
        <strain evidence="2">cv. CVL-1</strain>
        <tissue evidence="1">Whole seedling</tissue>
    </source>
</reference>
<comment type="caution">
    <text evidence="1">The sequence shown here is derived from an EMBL/GenBank/DDBJ whole genome shotgun (WGS) entry which is preliminary data.</text>
</comment>
<protein>
    <submittedName>
        <fullName evidence="1">Uncharacterized protein</fullName>
    </submittedName>
</protein>
<sequence length="25" mass="2741">MVQFTKAKCQSYKQGPNIVPTLTSA</sequence>
<keyword evidence="2" id="KW-1185">Reference proteome</keyword>
<evidence type="ECO:0000313" key="2">
    <source>
        <dbReference type="Proteomes" id="UP000188268"/>
    </source>
</evidence>
<accession>A0A1R3JSC7</accession>
<organism evidence="1 2">
    <name type="scientific">Corchorus capsularis</name>
    <name type="common">Jute</name>
    <dbReference type="NCBI Taxonomy" id="210143"/>
    <lineage>
        <taxon>Eukaryota</taxon>
        <taxon>Viridiplantae</taxon>
        <taxon>Streptophyta</taxon>
        <taxon>Embryophyta</taxon>
        <taxon>Tracheophyta</taxon>
        <taxon>Spermatophyta</taxon>
        <taxon>Magnoliopsida</taxon>
        <taxon>eudicotyledons</taxon>
        <taxon>Gunneridae</taxon>
        <taxon>Pentapetalae</taxon>
        <taxon>rosids</taxon>
        <taxon>malvids</taxon>
        <taxon>Malvales</taxon>
        <taxon>Malvaceae</taxon>
        <taxon>Grewioideae</taxon>
        <taxon>Apeibeae</taxon>
        <taxon>Corchorus</taxon>
    </lineage>
</organism>
<dbReference type="AlphaFoldDB" id="A0A1R3JSC7"/>
<dbReference type="EMBL" id="AWWV01007191">
    <property type="protein sequence ID" value="OMO97704.1"/>
    <property type="molecule type" value="Genomic_DNA"/>
</dbReference>
<proteinExistence type="predicted"/>
<gene>
    <name evidence="1" type="ORF">CCACVL1_04483</name>
</gene>